<name>A0A7W3J7H1_9MICO</name>
<reference evidence="1 2" key="1">
    <citation type="submission" date="2020-07" db="EMBL/GenBank/DDBJ databases">
        <title>Sequencing the genomes of 1000 actinobacteria strains.</title>
        <authorList>
            <person name="Klenk H.-P."/>
        </authorList>
    </citation>
    <scope>NUCLEOTIDE SEQUENCE [LARGE SCALE GENOMIC DNA]</scope>
    <source>
        <strain evidence="1 2">DSM 44121</strain>
    </source>
</reference>
<keyword evidence="2" id="KW-1185">Reference proteome</keyword>
<evidence type="ECO:0000313" key="1">
    <source>
        <dbReference type="EMBL" id="MBA8807549.1"/>
    </source>
</evidence>
<gene>
    <name evidence="1" type="ORF">FHX71_001491</name>
</gene>
<proteinExistence type="predicted"/>
<dbReference type="Proteomes" id="UP000540568">
    <property type="component" value="Unassembled WGS sequence"/>
</dbReference>
<dbReference type="AlphaFoldDB" id="A0A7W3J7H1"/>
<dbReference type="EMBL" id="JACGWV010000001">
    <property type="protein sequence ID" value="MBA8807549.1"/>
    <property type="molecule type" value="Genomic_DNA"/>
</dbReference>
<sequence length="35" mass="3760">MRRRRVRVTLVEVGTGRSGVSGGVLVWLVHGSLLG</sequence>
<accession>A0A7W3J7H1</accession>
<protein>
    <submittedName>
        <fullName evidence="1">Uncharacterized protein</fullName>
    </submittedName>
</protein>
<comment type="caution">
    <text evidence="1">The sequence shown here is derived from an EMBL/GenBank/DDBJ whole genome shotgun (WGS) entry which is preliminary data.</text>
</comment>
<organism evidence="1 2">
    <name type="scientific">Promicromonospora sukumoe</name>
    <dbReference type="NCBI Taxonomy" id="88382"/>
    <lineage>
        <taxon>Bacteria</taxon>
        <taxon>Bacillati</taxon>
        <taxon>Actinomycetota</taxon>
        <taxon>Actinomycetes</taxon>
        <taxon>Micrococcales</taxon>
        <taxon>Promicromonosporaceae</taxon>
        <taxon>Promicromonospora</taxon>
    </lineage>
</organism>
<evidence type="ECO:0000313" key="2">
    <source>
        <dbReference type="Proteomes" id="UP000540568"/>
    </source>
</evidence>